<dbReference type="OrthoDB" id="74240at2759"/>
<sequence>MIPGIRLLHLSRGYATQRPASRLKTTISLDHRSRALALYRTIWRGTRRISDAQTRAESRKYARDEFERHRNVQDIVRQLASGAPTIRVKAIHSANFASHRKQVSHKISLINRQDRMGKHGERQRQHQHQHQPP</sequence>
<dbReference type="Proteomes" id="UP000827724">
    <property type="component" value="Unassembled WGS sequence"/>
</dbReference>
<proteinExistence type="predicted"/>
<keyword evidence="3" id="KW-1185">Reference proteome</keyword>
<accession>A0A9P8QN51</accession>
<dbReference type="EMBL" id="JAIWOZ010000002">
    <property type="protein sequence ID" value="KAH6609335.1"/>
    <property type="molecule type" value="Genomic_DNA"/>
</dbReference>
<comment type="caution">
    <text evidence="2">The sequence shown here is derived from an EMBL/GenBank/DDBJ whole genome shotgun (WGS) entry which is preliminary data.</text>
</comment>
<organism evidence="2 3">
    <name type="scientific">Trichoderma cornu-damae</name>
    <dbReference type="NCBI Taxonomy" id="654480"/>
    <lineage>
        <taxon>Eukaryota</taxon>
        <taxon>Fungi</taxon>
        <taxon>Dikarya</taxon>
        <taxon>Ascomycota</taxon>
        <taxon>Pezizomycotina</taxon>
        <taxon>Sordariomycetes</taxon>
        <taxon>Hypocreomycetidae</taxon>
        <taxon>Hypocreales</taxon>
        <taxon>Hypocreaceae</taxon>
        <taxon>Trichoderma</taxon>
    </lineage>
</organism>
<reference evidence="2" key="1">
    <citation type="submission" date="2021-08" db="EMBL/GenBank/DDBJ databases">
        <title>Chromosome-Level Trichoderma cornu-damae using Hi-C Data.</title>
        <authorList>
            <person name="Kim C.S."/>
        </authorList>
    </citation>
    <scope>NUCLEOTIDE SEQUENCE</scope>
    <source>
        <strain evidence="2">KA19-0412C</strain>
    </source>
</reference>
<feature type="domain" description="Complex 1 LYR protein" evidence="1">
    <location>
        <begin position="34"/>
        <end position="76"/>
    </location>
</feature>
<protein>
    <recommendedName>
        <fullName evidence="1">Complex 1 LYR protein domain-containing protein</fullName>
    </recommendedName>
</protein>
<evidence type="ECO:0000313" key="3">
    <source>
        <dbReference type="Proteomes" id="UP000827724"/>
    </source>
</evidence>
<name>A0A9P8QN51_9HYPO</name>
<gene>
    <name evidence="2" type="ORF">Trco_002681</name>
</gene>
<dbReference type="AlphaFoldDB" id="A0A9P8QN51"/>
<evidence type="ECO:0000313" key="2">
    <source>
        <dbReference type="EMBL" id="KAH6609335.1"/>
    </source>
</evidence>
<dbReference type="InterPro" id="IPR008011">
    <property type="entry name" value="Complex1_LYR_dom"/>
</dbReference>
<dbReference type="Pfam" id="PF05347">
    <property type="entry name" value="Complex1_LYR"/>
    <property type="match status" value="1"/>
</dbReference>
<evidence type="ECO:0000259" key="1">
    <source>
        <dbReference type="Pfam" id="PF05347"/>
    </source>
</evidence>